<accession>A0A1Y2IH77</accession>
<dbReference type="Proteomes" id="UP000193067">
    <property type="component" value="Unassembled WGS sequence"/>
</dbReference>
<gene>
    <name evidence="1" type="ORF">PYCCODRAFT_683469</name>
</gene>
<sequence length="94" mass="9989">MNTMSIQWSLCNRETCASVRATRALVARGILNGREHEARATGNAPLAREGSYALASFNTPPQAEARPRAVAKCLALTEGSAFVRVSATIESVGQ</sequence>
<dbReference type="EMBL" id="KZ084118">
    <property type="protein sequence ID" value="OSD00478.1"/>
    <property type="molecule type" value="Genomic_DNA"/>
</dbReference>
<dbReference type="AlphaFoldDB" id="A0A1Y2IH77"/>
<name>A0A1Y2IH77_TRAC3</name>
<evidence type="ECO:0000313" key="1">
    <source>
        <dbReference type="EMBL" id="OSD00478.1"/>
    </source>
</evidence>
<protein>
    <submittedName>
        <fullName evidence="1">Uncharacterized protein</fullName>
    </submittedName>
</protein>
<keyword evidence="2" id="KW-1185">Reference proteome</keyword>
<evidence type="ECO:0000313" key="2">
    <source>
        <dbReference type="Proteomes" id="UP000193067"/>
    </source>
</evidence>
<reference evidence="1 2" key="1">
    <citation type="journal article" date="2015" name="Biotechnol. Biofuels">
        <title>Enhanced degradation of softwood versus hardwood by the white-rot fungus Pycnoporus coccineus.</title>
        <authorList>
            <person name="Couturier M."/>
            <person name="Navarro D."/>
            <person name="Chevret D."/>
            <person name="Henrissat B."/>
            <person name="Piumi F."/>
            <person name="Ruiz-Duenas F.J."/>
            <person name="Martinez A.T."/>
            <person name="Grigoriev I.V."/>
            <person name="Riley R."/>
            <person name="Lipzen A."/>
            <person name="Berrin J.G."/>
            <person name="Master E.R."/>
            <person name="Rosso M.N."/>
        </authorList>
    </citation>
    <scope>NUCLEOTIDE SEQUENCE [LARGE SCALE GENOMIC DNA]</scope>
    <source>
        <strain evidence="1 2">BRFM310</strain>
    </source>
</reference>
<proteinExistence type="predicted"/>
<organism evidence="1 2">
    <name type="scientific">Trametes coccinea (strain BRFM310)</name>
    <name type="common">Pycnoporus coccineus</name>
    <dbReference type="NCBI Taxonomy" id="1353009"/>
    <lineage>
        <taxon>Eukaryota</taxon>
        <taxon>Fungi</taxon>
        <taxon>Dikarya</taxon>
        <taxon>Basidiomycota</taxon>
        <taxon>Agaricomycotina</taxon>
        <taxon>Agaricomycetes</taxon>
        <taxon>Polyporales</taxon>
        <taxon>Polyporaceae</taxon>
        <taxon>Trametes</taxon>
    </lineage>
</organism>